<dbReference type="InterPro" id="IPR003362">
    <property type="entry name" value="Bact_transf"/>
</dbReference>
<organism evidence="10 11">
    <name type="scientific">Aneurinibacillus migulanus</name>
    <name type="common">Bacillus migulanus</name>
    <dbReference type="NCBI Taxonomy" id="47500"/>
    <lineage>
        <taxon>Bacteria</taxon>
        <taxon>Bacillati</taxon>
        <taxon>Bacillota</taxon>
        <taxon>Bacilli</taxon>
        <taxon>Bacillales</taxon>
        <taxon>Paenibacillaceae</taxon>
        <taxon>Aneurinibacillus group</taxon>
        <taxon>Aneurinibacillus</taxon>
    </lineage>
</organism>
<sequence length="234" mass="27446">MIRPSKFSGSTIEPRLSEIPDSTTSMRRMTKVEYFIKRVIDITGSIIGLILTAPIFFLIGISYLFEKERGPVFFKQRRVGWNGQIFYIYKFRTMVINAEKKLKENKLLYKKYVANNYKLEPYEDPRITKLGKFLRRTSLDELPQLINVLKGEMSLVGPRPVVEEELKEYKNKKNQFLSVKPGVTGYWQISGRSNVGYPERVELELYYVYNQSILFDIKILYKTFMVVLTNKGAY</sequence>
<evidence type="ECO:0000256" key="8">
    <source>
        <dbReference type="SAM" id="Phobius"/>
    </source>
</evidence>
<dbReference type="Pfam" id="PF02397">
    <property type="entry name" value="Bac_transf"/>
    <property type="match status" value="1"/>
</dbReference>
<reference evidence="10 11" key="1">
    <citation type="submission" date="2016-10" db="EMBL/GenBank/DDBJ databases">
        <authorList>
            <person name="de Groot N.N."/>
        </authorList>
    </citation>
    <scope>NUCLEOTIDE SEQUENCE [LARGE SCALE GENOMIC DNA]</scope>
    <source>
        <strain evidence="10 11">DSM 2895</strain>
    </source>
</reference>
<evidence type="ECO:0000256" key="1">
    <source>
        <dbReference type="ARBA" id="ARBA00004236"/>
    </source>
</evidence>
<proteinExistence type="inferred from homology"/>
<dbReference type="PANTHER" id="PTHR30576">
    <property type="entry name" value="COLANIC BIOSYNTHESIS UDP-GLUCOSE LIPID CARRIER TRANSFERASE"/>
    <property type="match status" value="1"/>
</dbReference>
<keyword evidence="7 8" id="KW-0472">Membrane</keyword>
<name>A0A1G9AB11_ANEMI</name>
<dbReference type="PANTHER" id="PTHR30576:SF4">
    <property type="entry name" value="UNDECAPRENYL-PHOSPHATE GALACTOSE PHOSPHOTRANSFERASE"/>
    <property type="match status" value="1"/>
</dbReference>
<feature type="domain" description="Bacterial sugar transferase" evidence="9">
    <location>
        <begin position="37"/>
        <end position="228"/>
    </location>
</feature>
<keyword evidence="4 10" id="KW-0808">Transferase</keyword>
<evidence type="ECO:0000256" key="3">
    <source>
        <dbReference type="ARBA" id="ARBA00022475"/>
    </source>
</evidence>
<evidence type="ECO:0000256" key="5">
    <source>
        <dbReference type="ARBA" id="ARBA00022692"/>
    </source>
</evidence>
<evidence type="ECO:0000256" key="6">
    <source>
        <dbReference type="ARBA" id="ARBA00022989"/>
    </source>
</evidence>
<comment type="similarity">
    <text evidence="2">Belongs to the bacterial sugar transferase family.</text>
</comment>
<feature type="transmembrane region" description="Helical" evidence="8">
    <location>
        <begin position="39"/>
        <end position="65"/>
    </location>
</feature>
<keyword evidence="6 8" id="KW-1133">Transmembrane helix</keyword>
<keyword evidence="3" id="KW-1003">Cell membrane</keyword>
<evidence type="ECO:0000259" key="9">
    <source>
        <dbReference type="Pfam" id="PF02397"/>
    </source>
</evidence>
<keyword evidence="5 8" id="KW-0812">Transmembrane</keyword>
<evidence type="ECO:0000256" key="2">
    <source>
        <dbReference type="ARBA" id="ARBA00006464"/>
    </source>
</evidence>
<evidence type="ECO:0000313" key="11">
    <source>
        <dbReference type="Proteomes" id="UP000182836"/>
    </source>
</evidence>
<evidence type="ECO:0000256" key="7">
    <source>
        <dbReference type="ARBA" id="ARBA00023136"/>
    </source>
</evidence>
<evidence type="ECO:0000313" key="10">
    <source>
        <dbReference type="EMBL" id="SDK24536.1"/>
    </source>
</evidence>
<dbReference type="EMBL" id="FNED01000045">
    <property type="protein sequence ID" value="SDK24536.1"/>
    <property type="molecule type" value="Genomic_DNA"/>
</dbReference>
<dbReference type="GO" id="GO:0005886">
    <property type="term" value="C:plasma membrane"/>
    <property type="evidence" value="ECO:0007669"/>
    <property type="project" value="UniProtKB-SubCell"/>
</dbReference>
<dbReference type="AlphaFoldDB" id="A0A1G9AB11"/>
<dbReference type="Proteomes" id="UP000182836">
    <property type="component" value="Unassembled WGS sequence"/>
</dbReference>
<comment type="subcellular location">
    <subcellularLocation>
        <location evidence="1">Cell membrane</location>
    </subcellularLocation>
</comment>
<gene>
    <name evidence="10" type="ORF">SAMN04487909_14518</name>
</gene>
<dbReference type="GO" id="GO:0016780">
    <property type="term" value="F:phosphotransferase activity, for other substituted phosphate groups"/>
    <property type="evidence" value="ECO:0007669"/>
    <property type="project" value="TreeGrafter"/>
</dbReference>
<protein>
    <submittedName>
        <fullName evidence="10">Sugar transferase involved in LPS biosynthesis (Colanic, teichoic acid)</fullName>
    </submittedName>
</protein>
<accession>A0A1G9AB11</accession>
<evidence type="ECO:0000256" key="4">
    <source>
        <dbReference type="ARBA" id="ARBA00022679"/>
    </source>
</evidence>